<comment type="caution">
    <text evidence="2">The sequence shown here is derived from an EMBL/GenBank/DDBJ whole genome shotgun (WGS) entry which is preliminary data.</text>
</comment>
<reference evidence="2 3" key="1">
    <citation type="journal article" date="2013" name="Genome Announc.">
        <title>Draft Genome Sequence of Rhodococcus opacus Strain M213 Shows a Diverse Catabolic Potential.</title>
        <authorList>
            <person name="Pathak A."/>
            <person name="Green S.J."/>
            <person name="Ogram A."/>
            <person name="Chauhan A."/>
        </authorList>
    </citation>
    <scope>NUCLEOTIDE SEQUENCE [LARGE SCALE GENOMIC DNA]</scope>
    <source>
        <strain evidence="2 3">M213</strain>
    </source>
</reference>
<sequence length="80" mass="8318">MIGRVTSSDRQSATAVLLPEPTTPPALSATVPTASAIRRVLRRARDGATLNVDEATTLLQARGDDLTDLCSSAAKVRDAG</sequence>
<accession>K8X607</accession>
<dbReference type="RefSeq" id="WP_005265724.1">
    <property type="nucleotide sequence ID" value="NZ_AJYC02000401.1"/>
</dbReference>
<organism evidence="2 3">
    <name type="scientific">Rhodococcus opacus M213</name>
    <dbReference type="NCBI Taxonomy" id="1129896"/>
    <lineage>
        <taxon>Bacteria</taxon>
        <taxon>Bacillati</taxon>
        <taxon>Actinomycetota</taxon>
        <taxon>Actinomycetes</taxon>
        <taxon>Mycobacteriales</taxon>
        <taxon>Nocardiaceae</taxon>
        <taxon>Rhodococcus</taxon>
    </lineage>
</organism>
<dbReference type="AlphaFoldDB" id="K8X607"/>
<feature type="non-terminal residue" evidence="2">
    <location>
        <position position="80"/>
    </location>
</feature>
<dbReference type="EMBL" id="AJYC02000401">
    <property type="protein sequence ID" value="EKT76266.1"/>
    <property type="molecule type" value="Genomic_DNA"/>
</dbReference>
<feature type="region of interest" description="Disordered" evidence="1">
    <location>
        <begin position="1"/>
        <end position="31"/>
    </location>
</feature>
<evidence type="ECO:0000256" key="1">
    <source>
        <dbReference type="SAM" id="MobiDB-lite"/>
    </source>
</evidence>
<protein>
    <submittedName>
        <fullName evidence="2">FO synthase</fullName>
    </submittedName>
</protein>
<proteinExistence type="predicted"/>
<dbReference type="Proteomes" id="UP000005951">
    <property type="component" value="Unassembled WGS sequence"/>
</dbReference>
<evidence type="ECO:0000313" key="3">
    <source>
        <dbReference type="Proteomes" id="UP000005951"/>
    </source>
</evidence>
<evidence type="ECO:0000313" key="2">
    <source>
        <dbReference type="EMBL" id="EKT76266.1"/>
    </source>
</evidence>
<gene>
    <name evidence="2" type="primary">fbiC</name>
    <name evidence="2" type="ORF">WSS_A43630</name>
</gene>
<feature type="compositionally biased region" description="Polar residues" evidence="1">
    <location>
        <begin position="1"/>
        <end position="14"/>
    </location>
</feature>
<name>K8X607_RHOOP</name>